<keyword evidence="3" id="KW-0560">Oxidoreductase</keyword>
<gene>
    <name evidence="3" type="ORF">MGWOODY_Clf2787</name>
</gene>
<sequence length="296" mass="33666">MSTRDLIGYGANPPVVKWPNGARLAISVVVNYEEGSEYSILDGDPKGESGGESPSPAGPGERDLANESFYEYGSRVGVWRIMNILDKHKINGTFFACALALERNPEVGPEIVRRGHEVMGHGNRWEEYYKMDIDSEREAIRQAIESMTKTTGVRPIGWYTRYGPSVNTRELVVEEGGFEYDCNAYNDDLPYYTQVHGKPWLVVPYSLEVNDFKFWSGGLITPNVFFETAKNCFDVLYEEGATHPKMMSVGLHCRIIGKPSRAYALDQFLKYASEKEGVWFARRDEIARWWKEQYPA</sequence>
<dbReference type="GO" id="GO:0004846">
    <property type="term" value="F:urate oxidase activity"/>
    <property type="evidence" value="ECO:0007669"/>
    <property type="project" value="UniProtKB-EC"/>
</dbReference>
<evidence type="ECO:0000256" key="1">
    <source>
        <dbReference type="SAM" id="MobiDB-lite"/>
    </source>
</evidence>
<dbReference type="GO" id="GO:0005975">
    <property type="term" value="P:carbohydrate metabolic process"/>
    <property type="evidence" value="ECO:0007669"/>
    <property type="project" value="InterPro"/>
</dbReference>
<dbReference type="InterPro" id="IPR011330">
    <property type="entry name" value="Glyco_hydro/deAcase_b/a-brl"/>
</dbReference>
<dbReference type="PROSITE" id="PS51677">
    <property type="entry name" value="NODB"/>
    <property type="match status" value="1"/>
</dbReference>
<dbReference type="InterPro" id="IPR017625">
    <property type="entry name" value="PuuE"/>
</dbReference>
<dbReference type="GO" id="GO:0016810">
    <property type="term" value="F:hydrolase activity, acting on carbon-nitrogen (but not peptide) bonds"/>
    <property type="evidence" value="ECO:0007669"/>
    <property type="project" value="InterPro"/>
</dbReference>
<name>A0A160VEI0_9ZZZZ</name>
<feature type="region of interest" description="Disordered" evidence="1">
    <location>
        <begin position="39"/>
        <end position="64"/>
    </location>
</feature>
<evidence type="ECO:0000313" key="3">
    <source>
        <dbReference type="EMBL" id="CUV03180.1"/>
    </source>
</evidence>
<dbReference type="EC" id="1.7.3.3" evidence="3"/>
<reference evidence="3" key="1">
    <citation type="submission" date="2015-10" db="EMBL/GenBank/DDBJ databases">
        <authorList>
            <person name="Gilbert D.G."/>
        </authorList>
    </citation>
    <scope>NUCLEOTIDE SEQUENCE</scope>
</reference>
<feature type="domain" description="NodB homology" evidence="2">
    <location>
        <begin position="64"/>
        <end position="281"/>
    </location>
</feature>
<dbReference type="CDD" id="cd10977">
    <property type="entry name" value="CE4_PuuE_SpCDA1"/>
    <property type="match status" value="1"/>
</dbReference>
<accession>A0A160VEI0</accession>
<proteinExistence type="predicted"/>
<protein>
    <submittedName>
        <fullName evidence="3">Uricase (Urate oxidase)</fullName>
        <ecNumber evidence="3">1.7.3.3</ecNumber>
    </submittedName>
</protein>
<dbReference type="PANTHER" id="PTHR43123">
    <property type="entry name" value="POLYSACCHARIDE DEACETYLASE-RELATED"/>
    <property type="match status" value="1"/>
</dbReference>
<dbReference type="Pfam" id="PF01522">
    <property type="entry name" value="Polysacc_deac_1"/>
    <property type="match status" value="1"/>
</dbReference>
<dbReference type="InterPro" id="IPR002509">
    <property type="entry name" value="NODB_dom"/>
</dbReference>
<dbReference type="EMBL" id="FAXA01000366">
    <property type="protein sequence ID" value="CUV03180.1"/>
    <property type="molecule type" value="Genomic_DNA"/>
</dbReference>
<dbReference type="SUPFAM" id="SSF88713">
    <property type="entry name" value="Glycoside hydrolase/deacetylase"/>
    <property type="match status" value="1"/>
</dbReference>
<dbReference type="PANTHER" id="PTHR43123:SF1">
    <property type="entry name" value="POLYSACCHARIDE DEACETYLASE-RELATED"/>
    <property type="match status" value="1"/>
</dbReference>
<dbReference type="AlphaFoldDB" id="A0A160VEI0"/>
<evidence type="ECO:0000259" key="2">
    <source>
        <dbReference type="PROSITE" id="PS51677"/>
    </source>
</evidence>
<dbReference type="Gene3D" id="3.20.20.370">
    <property type="entry name" value="Glycoside hydrolase/deacetylase"/>
    <property type="match status" value="1"/>
</dbReference>
<organism evidence="3">
    <name type="scientific">hydrothermal vent metagenome</name>
    <dbReference type="NCBI Taxonomy" id="652676"/>
    <lineage>
        <taxon>unclassified sequences</taxon>
        <taxon>metagenomes</taxon>
        <taxon>ecological metagenomes</taxon>
    </lineage>
</organism>